<dbReference type="InterPro" id="IPR055245">
    <property type="entry name" value="HTH_proteobacteria"/>
</dbReference>
<gene>
    <name evidence="2" type="ORF">BECKTC1821E_GA0114239_100950</name>
</gene>
<sequence length="250" mass="29011">MSKVKYPAEFLRRLKSVTGKRPRTIIKHILRYGRITTEELKDAYGYNHPPRAIRDVREQGIPIVTFRVMGKDGRKIAAYEFGAPSEVRTTQLSGRTAFSSNLKKLLAEEYGSRCNIYLEPFPMRELQIDHRIPFEIAGGNKDSLSEDITDYMLLCASANRAKSWSCENCPNWRIKDANTCKSCYWAYPESYTHIAMRDIRRVDLLWSGEETTQYDLIVKEATKLQKRAPEHVKNVLRDHFKRKKNSSLDT</sequence>
<dbReference type="EMBL" id="CAADFT010000009">
    <property type="protein sequence ID" value="VFK41069.1"/>
    <property type="molecule type" value="Genomic_DNA"/>
</dbReference>
<organism evidence="2">
    <name type="scientific">Candidatus Kentrum sp. TC</name>
    <dbReference type="NCBI Taxonomy" id="2126339"/>
    <lineage>
        <taxon>Bacteria</taxon>
        <taxon>Pseudomonadati</taxon>
        <taxon>Pseudomonadota</taxon>
        <taxon>Gammaproteobacteria</taxon>
        <taxon>Candidatus Kentrum</taxon>
    </lineage>
</organism>
<protein>
    <recommendedName>
        <fullName evidence="1">Winged helix-turn-helix domain-containing protein</fullName>
    </recommendedName>
</protein>
<accession>A0A450YHU1</accession>
<dbReference type="AlphaFoldDB" id="A0A450YHU1"/>
<dbReference type="Pfam" id="PF14090">
    <property type="entry name" value="HTH_39"/>
    <property type="match status" value="1"/>
</dbReference>
<feature type="domain" description="Winged helix-turn-helix" evidence="1">
    <location>
        <begin position="23"/>
        <end position="80"/>
    </location>
</feature>
<reference evidence="2" key="1">
    <citation type="submission" date="2019-02" db="EMBL/GenBank/DDBJ databases">
        <authorList>
            <person name="Gruber-Vodicka R. H."/>
            <person name="Seah K. B. B."/>
        </authorList>
    </citation>
    <scope>NUCLEOTIDE SEQUENCE</scope>
    <source>
        <strain evidence="2">BECK_BZ125</strain>
    </source>
</reference>
<name>A0A450YHU1_9GAMM</name>
<evidence type="ECO:0000313" key="2">
    <source>
        <dbReference type="EMBL" id="VFK41069.1"/>
    </source>
</evidence>
<evidence type="ECO:0000259" key="1">
    <source>
        <dbReference type="Pfam" id="PF14090"/>
    </source>
</evidence>
<proteinExistence type="predicted"/>